<name>A0A3B0T8P8_9ZZZZ</name>
<dbReference type="AlphaFoldDB" id="A0A3B0T8P8"/>
<dbReference type="EMBL" id="UOEN01000238">
    <property type="protein sequence ID" value="VAW14815.1"/>
    <property type="molecule type" value="Genomic_DNA"/>
</dbReference>
<accession>A0A3B0T8P8</accession>
<protein>
    <submittedName>
        <fullName evidence="1">Uncharacterized protein</fullName>
    </submittedName>
</protein>
<reference evidence="1" key="1">
    <citation type="submission" date="2018-06" db="EMBL/GenBank/DDBJ databases">
        <authorList>
            <person name="Zhirakovskaya E."/>
        </authorList>
    </citation>
    <scope>NUCLEOTIDE SEQUENCE</scope>
</reference>
<proteinExistence type="predicted"/>
<gene>
    <name evidence="1" type="ORF">MNBD_BACTEROID05-87</name>
</gene>
<evidence type="ECO:0000313" key="1">
    <source>
        <dbReference type="EMBL" id="VAW14815.1"/>
    </source>
</evidence>
<sequence>MLNDNDFYLKDAQYELEIARERNDIIDVSDNVNNIREFVRDGRGDFSDVGTTESELYYLEQNGYKSEAKTSLEIARETYGRSRFALYVRSVRNVGWCFFTTPSVRNFKWLLSVLVRINHDSQKSCIKYVKKIRELAQKGRFSLDEITTKEKELKMIEG</sequence>
<organism evidence="1">
    <name type="scientific">hydrothermal vent metagenome</name>
    <dbReference type="NCBI Taxonomy" id="652676"/>
    <lineage>
        <taxon>unclassified sequences</taxon>
        <taxon>metagenomes</taxon>
        <taxon>ecological metagenomes</taxon>
    </lineage>
</organism>